<evidence type="ECO:0000256" key="7">
    <source>
        <dbReference type="SAM" id="MobiDB-lite"/>
    </source>
</evidence>
<comment type="similarity">
    <text evidence="1 6">Belongs to the NusB family.</text>
</comment>
<keyword evidence="2 6" id="KW-0889">Transcription antitermination</keyword>
<evidence type="ECO:0000256" key="5">
    <source>
        <dbReference type="ARBA" id="ARBA00023163"/>
    </source>
</evidence>
<dbReference type="PANTHER" id="PTHR11078">
    <property type="entry name" value="N UTILIZATION SUBSTANCE PROTEIN B-RELATED"/>
    <property type="match status" value="1"/>
</dbReference>
<evidence type="ECO:0000256" key="1">
    <source>
        <dbReference type="ARBA" id="ARBA00005952"/>
    </source>
</evidence>
<dbReference type="GO" id="GO:0031564">
    <property type="term" value="P:transcription antitermination"/>
    <property type="evidence" value="ECO:0007669"/>
    <property type="project" value="UniProtKB-KW"/>
</dbReference>
<gene>
    <name evidence="6" type="primary">nusB</name>
    <name evidence="9" type="ORF">C7H79_03770</name>
</gene>
<feature type="region of interest" description="Disordered" evidence="7">
    <location>
        <begin position="1"/>
        <end position="20"/>
    </location>
</feature>
<keyword evidence="3 6" id="KW-0694">RNA-binding</keyword>
<sequence>MSGTLPDTNSPTDKKTEKYKSRRRIAREFVLQGIYQWRTAGGTASSIEQQLRESDEFRYVDEKHFAHVLQGALQNVDELEKNIRPCLDRPLNELSPVEFAILLLSTFELIHHPEIPYRAIINEAIELARTYGGSDGHKYVNGVLDKLAIQLRSVEIQAQKATRNRV</sequence>
<evidence type="ECO:0000256" key="6">
    <source>
        <dbReference type="HAMAP-Rule" id="MF_00073"/>
    </source>
</evidence>
<reference evidence="9 10" key="1">
    <citation type="submission" date="2018-03" db="EMBL/GenBank/DDBJ databases">
        <title>Draft genome of Nitrosomonas supralitoralis APG5.</title>
        <authorList>
            <person name="Urakawa H."/>
            <person name="Lopez J.V."/>
        </authorList>
    </citation>
    <scope>NUCLEOTIDE SEQUENCE [LARGE SCALE GENOMIC DNA]</scope>
    <source>
        <strain evidence="9 10">APG5</strain>
    </source>
</reference>
<evidence type="ECO:0000256" key="2">
    <source>
        <dbReference type="ARBA" id="ARBA00022814"/>
    </source>
</evidence>
<proteinExistence type="inferred from homology"/>
<dbReference type="GO" id="GO:0006353">
    <property type="term" value="P:DNA-templated transcription termination"/>
    <property type="evidence" value="ECO:0007669"/>
    <property type="project" value="UniProtKB-UniRule"/>
</dbReference>
<evidence type="ECO:0000313" key="9">
    <source>
        <dbReference type="EMBL" id="PSJ18310.1"/>
    </source>
</evidence>
<dbReference type="Proteomes" id="UP000241912">
    <property type="component" value="Unassembled WGS sequence"/>
</dbReference>
<evidence type="ECO:0000256" key="4">
    <source>
        <dbReference type="ARBA" id="ARBA00023015"/>
    </source>
</evidence>
<dbReference type="EMBL" id="PXXU01000007">
    <property type="protein sequence ID" value="PSJ18310.1"/>
    <property type="molecule type" value="Genomic_DNA"/>
</dbReference>
<dbReference type="HAMAP" id="MF_00073">
    <property type="entry name" value="NusB"/>
    <property type="match status" value="1"/>
</dbReference>
<evidence type="ECO:0000313" key="10">
    <source>
        <dbReference type="Proteomes" id="UP000241912"/>
    </source>
</evidence>
<dbReference type="Gene3D" id="1.10.940.10">
    <property type="entry name" value="NusB-like"/>
    <property type="match status" value="1"/>
</dbReference>
<keyword evidence="5 6" id="KW-0804">Transcription</keyword>
<comment type="caution">
    <text evidence="9">The sequence shown here is derived from an EMBL/GenBank/DDBJ whole genome shotgun (WGS) entry which is preliminary data.</text>
</comment>
<evidence type="ECO:0000256" key="3">
    <source>
        <dbReference type="ARBA" id="ARBA00022884"/>
    </source>
</evidence>
<dbReference type="PANTHER" id="PTHR11078:SF3">
    <property type="entry name" value="ANTITERMINATION NUSB DOMAIN-CONTAINING PROTEIN"/>
    <property type="match status" value="1"/>
</dbReference>
<dbReference type="InterPro" id="IPR011605">
    <property type="entry name" value="NusB_fam"/>
</dbReference>
<feature type="domain" description="NusB/RsmB/TIM44" evidence="8">
    <location>
        <begin position="25"/>
        <end position="148"/>
    </location>
</feature>
<evidence type="ECO:0000259" key="8">
    <source>
        <dbReference type="Pfam" id="PF01029"/>
    </source>
</evidence>
<feature type="compositionally biased region" description="Polar residues" evidence="7">
    <location>
        <begin position="1"/>
        <end position="11"/>
    </location>
</feature>
<dbReference type="OrthoDB" id="9789556at2"/>
<keyword evidence="10" id="KW-1185">Reference proteome</keyword>
<dbReference type="Pfam" id="PF01029">
    <property type="entry name" value="NusB"/>
    <property type="match status" value="1"/>
</dbReference>
<dbReference type="AlphaFoldDB" id="A0A2P7NXW3"/>
<dbReference type="InterPro" id="IPR035926">
    <property type="entry name" value="NusB-like_sf"/>
</dbReference>
<dbReference type="GO" id="GO:0003723">
    <property type="term" value="F:RNA binding"/>
    <property type="evidence" value="ECO:0007669"/>
    <property type="project" value="UniProtKB-UniRule"/>
</dbReference>
<name>A0A2P7NXW3_9PROT</name>
<organism evidence="9 10">
    <name type="scientific">Nitrosomonas supralitoralis</name>
    <dbReference type="NCBI Taxonomy" id="2116706"/>
    <lineage>
        <taxon>Bacteria</taxon>
        <taxon>Pseudomonadati</taxon>
        <taxon>Pseudomonadota</taxon>
        <taxon>Betaproteobacteria</taxon>
        <taxon>Nitrosomonadales</taxon>
        <taxon>Nitrosomonadaceae</taxon>
        <taxon>Nitrosomonas</taxon>
    </lineage>
</organism>
<protein>
    <recommendedName>
        <fullName evidence="6">Transcription antitermination protein NusB</fullName>
    </recommendedName>
    <alternativeName>
        <fullName evidence="6">Antitermination factor NusB</fullName>
    </alternativeName>
</protein>
<dbReference type="RefSeq" id="WP_106705959.1">
    <property type="nucleotide sequence ID" value="NZ_PXXU01000007.1"/>
</dbReference>
<dbReference type="InterPro" id="IPR006027">
    <property type="entry name" value="NusB_RsmB_TIM44"/>
</dbReference>
<comment type="function">
    <text evidence="6">Involved in transcription antitermination. Required for transcription of ribosomal RNA (rRNA) genes. Binds specifically to the boxA antiterminator sequence of the ribosomal RNA (rrn) operons.</text>
</comment>
<dbReference type="GO" id="GO:0005829">
    <property type="term" value="C:cytosol"/>
    <property type="evidence" value="ECO:0007669"/>
    <property type="project" value="TreeGrafter"/>
</dbReference>
<accession>A0A2P7NXW3</accession>
<keyword evidence="4 6" id="KW-0805">Transcription regulation</keyword>
<dbReference type="NCBIfam" id="TIGR01951">
    <property type="entry name" value="nusB"/>
    <property type="match status" value="1"/>
</dbReference>
<dbReference type="SUPFAM" id="SSF48013">
    <property type="entry name" value="NusB-like"/>
    <property type="match status" value="1"/>
</dbReference>